<reference evidence="2" key="1">
    <citation type="journal article" date="2007" name="Plant Cell">
        <title>Dothideomycete-plant interactions illuminated by genome sequencing and EST analysis of the wheat pathogen Stagonospora nodorum.</title>
        <authorList>
            <person name="Hane J.K."/>
            <person name="Lowe R.G."/>
            <person name="Solomon P.S."/>
            <person name="Tan K.C."/>
            <person name="Schoch C.L."/>
            <person name="Spatafora J.W."/>
            <person name="Crous P.W."/>
            <person name="Kodira C."/>
            <person name="Birren B.W."/>
            <person name="Galagan J.E."/>
            <person name="Torriani S.F."/>
            <person name="McDonald B.A."/>
            <person name="Oliver R.P."/>
        </authorList>
    </citation>
    <scope>NUCLEOTIDE SEQUENCE [LARGE SCALE GENOMIC DNA]</scope>
    <source>
        <strain evidence="2">SN15 / ATCC MYA-4574 / FGSC 10173</strain>
    </source>
</reference>
<dbReference type="AlphaFoldDB" id="Q0USX1"/>
<dbReference type="EMBL" id="CH445331">
    <property type="protein sequence ID" value="EAT87534.1"/>
    <property type="molecule type" value="Genomic_DNA"/>
</dbReference>
<evidence type="ECO:0000313" key="1">
    <source>
        <dbReference type="EMBL" id="EAT87534.1"/>
    </source>
</evidence>
<gene>
    <name evidence="1" type="ORF">SNOG_05143</name>
</gene>
<dbReference type="RefSeq" id="XP_001795553.1">
    <property type="nucleotide sequence ID" value="XM_001795501.1"/>
</dbReference>
<name>Q0USX1_PHANO</name>
<sequence length="47" mass="5060">MAPCDHKFKVIMSNPRMAIALTTAGSHNCATCRVTFLRQATVVPKAA</sequence>
<dbReference type="Proteomes" id="UP000001055">
    <property type="component" value="Unassembled WGS sequence"/>
</dbReference>
<dbReference type="GeneID" id="5972428"/>
<dbReference type="InParanoid" id="Q0USX1"/>
<organism evidence="1 2">
    <name type="scientific">Phaeosphaeria nodorum (strain SN15 / ATCC MYA-4574 / FGSC 10173)</name>
    <name type="common">Glume blotch fungus</name>
    <name type="synonym">Parastagonospora nodorum</name>
    <dbReference type="NCBI Taxonomy" id="321614"/>
    <lineage>
        <taxon>Eukaryota</taxon>
        <taxon>Fungi</taxon>
        <taxon>Dikarya</taxon>
        <taxon>Ascomycota</taxon>
        <taxon>Pezizomycotina</taxon>
        <taxon>Dothideomycetes</taxon>
        <taxon>Pleosporomycetidae</taxon>
        <taxon>Pleosporales</taxon>
        <taxon>Pleosporineae</taxon>
        <taxon>Phaeosphaeriaceae</taxon>
        <taxon>Parastagonospora</taxon>
    </lineage>
</organism>
<dbReference type="KEGG" id="pno:SNOG_05143"/>
<accession>Q0USX1</accession>
<protein>
    <submittedName>
        <fullName evidence="1">Uncharacterized protein</fullName>
    </submittedName>
</protein>
<evidence type="ECO:0000313" key="2">
    <source>
        <dbReference type="Proteomes" id="UP000001055"/>
    </source>
</evidence>
<proteinExistence type="predicted"/>